<keyword evidence="3" id="KW-1185">Reference proteome</keyword>
<dbReference type="InterPro" id="IPR003148">
    <property type="entry name" value="RCK_N"/>
</dbReference>
<proteinExistence type="predicted"/>
<evidence type="ECO:0000313" key="3">
    <source>
        <dbReference type="Proteomes" id="UP001596328"/>
    </source>
</evidence>
<dbReference type="InterPro" id="IPR036291">
    <property type="entry name" value="NAD(P)-bd_dom_sf"/>
</dbReference>
<dbReference type="PANTHER" id="PTHR43833">
    <property type="entry name" value="POTASSIUM CHANNEL PROTEIN 2-RELATED-RELATED"/>
    <property type="match status" value="1"/>
</dbReference>
<reference evidence="2 3" key="1">
    <citation type="journal article" date="2019" name="Int. J. Syst. Evol. Microbiol.">
        <title>The Global Catalogue of Microorganisms (GCM) 10K type strain sequencing project: providing services to taxonomists for standard genome sequencing and annotation.</title>
        <authorList>
            <consortium name="The Broad Institute Genomics Platform"/>
            <consortium name="The Broad Institute Genome Sequencing Center for Infectious Disease"/>
            <person name="Wu L."/>
            <person name="Ma J."/>
        </authorList>
    </citation>
    <scope>NUCLEOTIDE SEQUENCE [LARGE SCALE GENOMIC DNA]</scope>
    <source>
        <strain evidence="2 3">NBRC 111368</strain>
    </source>
</reference>
<organism evidence="2 3">
    <name type="scientific">Halobium palmae</name>
    <dbReference type="NCBI Taxonomy" id="1776492"/>
    <lineage>
        <taxon>Archaea</taxon>
        <taxon>Methanobacteriati</taxon>
        <taxon>Methanobacteriota</taxon>
        <taxon>Stenosarchaea group</taxon>
        <taxon>Halobacteria</taxon>
        <taxon>Halobacteriales</taxon>
        <taxon>Haloferacaceae</taxon>
        <taxon>Halobium</taxon>
    </lineage>
</organism>
<name>A0ABD5RW01_9EURY</name>
<accession>A0ABD5RW01</accession>
<sequence length="142" mass="15324">MKSDARQLDRSDPHSEELEAEYYVLGGGDVGACVARQLYESGQVVNLIDESNDCPTTPGAQGDPTDLRTLRNAGIPKDSTIVVATRSDKQNLLIGQLVRAHFDVGRVVVLVNDRDRFEVFAAANHEPVCATTALSDALVESV</sequence>
<dbReference type="InterPro" id="IPR050721">
    <property type="entry name" value="Trk_Ktr_HKT_K-transport"/>
</dbReference>
<dbReference type="Gene3D" id="3.40.50.720">
    <property type="entry name" value="NAD(P)-binding Rossmann-like Domain"/>
    <property type="match status" value="1"/>
</dbReference>
<gene>
    <name evidence="2" type="ORF">ACFQE1_04185</name>
</gene>
<protein>
    <submittedName>
        <fullName evidence="2">NAD-binding protein</fullName>
    </submittedName>
</protein>
<dbReference type="Proteomes" id="UP001596328">
    <property type="component" value="Unassembled WGS sequence"/>
</dbReference>
<dbReference type="Pfam" id="PF02254">
    <property type="entry name" value="TrkA_N"/>
    <property type="match status" value="1"/>
</dbReference>
<dbReference type="EMBL" id="JBHSWU010000028">
    <property type="protein sequence ID" value="MFC6723599.1"/>
    <property type="molecule type" value="Genomic_DNA"/>
</dbReference>
<dbReference type="SUPFAM" id="SSF51735">
    <property type="entry name" value="NAD(P)-binding Rossmann-fold domains"/>
    <property type="match status" value="1"/>
</dbReference>
<evidence type="ECO:0000313" key="2">
    <source>
        <dbReference type="EMBL" id="MFC6723599.1"/>
    </source>
</evidence>
<dbReference type="AlphaFoldDB" id="A0ABD5RW01"/>
<feature type="domain" description="RCK N-terminal" evidence="1">
    <location>
        <begin position="23"/>
        <end position="122"/>
    </location>
</feature>
<evidence type="ECO:0000259" key="1">
    <source>
        <dbReference type="Pfam" id="PF02254"/>
    </source>
</evidence>
<comment type="caution">
    <text evidence="2">The sequence shown here is derived from an EMBL/GenBank/DDBJ whole genome shotgun (WGS) entry which is preliminary data.</text>
</comment>